<comment type="similarity">
    <text evidence="2">Belongs to the bacterial solute-binding protein 5 family.</text>
</comment>
<organism evidence="5 6">
    <name type="scientific">Bosea lathyri</name>
    <dbReference type="NCBI Taxonomy" id="1036778"/>
    <lineage>
        <taxon>Bacteria</taxon>
        <taxon>Pseudomonadati</taxon>
        <taxon>Pseudomonadota</taxon>
        <taxon>Alphaproteobacteria</taxon>
        <taxon>Hyphomicrobiales</taxon>
        <taxon>Boseaceae</taxon>
        <taxon>Bosea</taxon>
    </lineage>
</organism>
<dbReference type="Pfam" id="PF00496">
    <property type="entry name" value="SBP_bac_5"/>
    <property type="match status" value="1"/>
</dbReference>
<dbReference type="PANTHER" id="PTHR30290:SF38">
    <property type="entry name" value="D,D-DIPEPTIDE-BINDING PERIPLASMIC PROTEIN DDPA-RELATED"/>
    <property type="match status" value="1"/>
</dbReference>
<dbReference type="Gene3D" id="3.10.105.10">
    <property type="entry name" value="Dipeptide-binding Protein, Domain 3"/>
    <property type="match status" value="1"/>
</dbReference>
<dbReference type="InterPro" id="IPR030678">
    <property type="entry name" value="Peptide/Ni-bd"/>
</dbReference>
<dbReference type="InterPro" id="IPR000914">
    <property type="entry name" value="SBP_5_dom"/>
</dbReference>
<evidence type="ECO:0000256" key="1">
    <source>
        <dbReference type="ARBA" id="ARBA00004418"/>
    </source>
</evidence>
<dbReference type="SUPFAM" id="SSF53850">
    <property type="entry name" value="Periplasmic binding protein-like II"/>
    <property type="match status" value="1"/>
</dbReference>
<sequence>MTISRRTITRRAILGAGLAAPLLGSPLLSRPALAQRASGILRYGLSAFPPNLQPWVSTGASAGTVKLLTHRSLVSYDSKGELRGELAESWAIDTDGAWVFKLRPGCVFHNGDPVTAEDVKWSIEQIAGEKSTAYMRTQFQGIERIEIPDPRTIRLITKEPQATLPTWFGNYNTFVISRKSTANEPIGAGPFRVVGQERGTSIELAAFDKFYKPGFPKLKGIKFVVYADENLRNAALQSGDVDMIEYVPWQSMASVEADPRLKLDSVEGPFMDVLFNGTKPPFNDPRVRRAVAHAIKRDDIVKAAFFGRGKPLEGLPIVEGTPWWDKDLAHGWNYDPARAKALLTEAGFGNGFQTTLLSTAQFGMHKDTAEVVQQHLAAVGIQCELQLPDWSTRVSRGSRGQYDMAIHGVSADNNDPDGLTVVLDTSLSPTHGRSFKVEAPRTIAALAKGRAEFDQTKRVEIYKDMQRAALEEVPLVGLAWRSQGYGMDKGVKGFTNLPGALTTSSGGMLEETFFG</sequence>
<dbReference type="EMBL" id="FNUY01000011">
    <property type="protein sequence ID" value="SEG74479.1"/>
    <property type="molecule type" value="Genomic_DNA"/>
</dbReference>
<dbReference type="AlphaFoldDB" id="A0A1H6CN80"/>
<reference evidence="5 6" key="1">
    <citation type="submission" date="2016-10" db="EMBL/GenBank/DDBJ databases">
        <authorList>
            <person name="de Groot N.N."/>
        </authorList>
    </citation>
    <scope>NUCLEOTIDE SEQUENCE [LARGE SCALE GENOMIC DNA]</scope>
    <source>
        <strain evidence="5 6">DSM 26656</strain>
    </source>
</reference>
<dbReference type="PIRSF" id="PIRSF002741">
    <property type="entry name" value="MppA"/>
    <property type="match status" value="1"/>
</dbReference>
<keyword evidence="6" id="KW-1185">Reference proteome</keyword>
<dbReference type="Gene3D" id="3.40.190.10">
    <property type="entry name" value="Periplasmic binding protein-like II"/>
    <property type="match status" value="1"/>
</dbReference>
<proteinExistence type="inferred from homology"/>
<dbReference type="GO" id="GO:0030288">
    <property type="term" value="C:outer membrane-bounded periplasmic space"/>
    <property type="evidence" value="ECO:0007669"/>
    <property type="project" value="UniProtKB-ARBA"/>
</dbReference>
<keyword evidence="3" id="KW-0732">Signal</keyword>
<dbReference type="Proteomes" id="UP000236743">
    <property type="component" value="Unassembled WGS sequence"/>
</dbReference>
<comment type="subcellular location">
    <subcellularLocation>
        <location evidence="1">Periplasm</location>
    </subcellularLocation>
</comment>
<evidence type="ECO:0000256" key="2">
    <source>
        <dbReference type="ARBA" id="ARBA00005695"/>
    </source>
</evidence>
<evidence type="ECO:0000313" key="6">
    <source>
        <dbReference type="Proteomes" id="UP000236743"/>
    </source>
</evidence>
<dbReference type="InterPro" id="IPR039424">
    <property type="entry name" value="SBP_5"/>
</dbReference>
<gene>
    <name evidence="5" type="ORF">SAMN04488115_11192</name>
</gene>
<evidence type="ECO:0000313" key="5">
    <source>
        <dbReference type="EMBL" id="SEG74479.1"/>
    </source>
</evidence>
<dbReference type="RefSeq" id="WP_103874791.1">
    <property type="nucleotide sequence ID" value="NZ_FNUY01000011.1"/>
</dbReference>
<dbReference type="CDD" id="cd08516">
    <property type="entry name" value="PBP2_NikA_DppA_OppA_like_11"/>
    <property type="match status" value="1"/>
</dbReference>
<protein>
    <submittedName>
        <fullName evidence="5">Peptide/nickel transport system substrate-binding protein</fullName>
    </submittedName>
</protein>
<dbReference type="PANTHER" id="PTHR30290">
    <property type="entry name" value="PERIPLASMIC BINDING COMPONENT OF ABC TRANSPORTER"/>
    <property type="match status" value="1"/>
</dbReference>
<dbReference type="GO" id="GO:0043190">
    <property type="term" value="C:ATP-binding cassette (ABC) transporter complex"/>
    <property type="evidence" value="ECO:0007669"/>
    <property type="project" value="InterPro"/>
</dbReference>
<feature type="domain" description="Solute-binding protein family 5" evidence="4">
    <location>
        <begin position="82"/>
        <end position="420"/>
    </location>
</feature>
<evidence type="ECO:0000256" key="3">
    <source>
        <dbReference type="ARBA" id="ARBA00022729"/>
    </source>
</evidence>
<dbReference type="GO" id="GO:0015833">
    <property type="term" value="P:peptide transport"/>
    <property type="evidence" value="ECO:0007669"/>
    <property type="project" value="TreeGrafter"/>
</dbReference>
<evidence type="ECO:0000259" key="4">
    <source>
        <dbReference type="Pfam" id="PF00496"/>
    </source>
</evidence>
<dbReference type="GO" id="GO:1904680">
    <property type="term" value="F:peptide transmembrane transporter activity"/>
    <property type="evidence" value="ECO:0007669"/>
    <property type="project" value="TreeGrafter"/>
</dbReference>
<accession>A0A1H6CN80</accession>
<dbReference type="Gene3D" id="3.90.76.10">
    <property type="entry name" value="Dipeptide-binding Protein, Domain 1"/>
    <property type="match status" value="1"/>
</dbReference>
<name>A0A1H6CN80_9HYPH</name>
<dbReference type="OrthoDB" id="9803988at2"/>